<dbReference type="RefSeq" id="WP_354280900.1">
    <property type="nucleotide sequence ID" value="NZ_JBEPMK010000003.1"/>
</dbReference>
<dbReference type="NCBIfam" id="TIGR02254">
    <property type="entry name" value="YjjG_YfnB"/>
    <property type="match status" value="1"/>
</dbReference>
<protein>
    <submittedName>
        <fullName evidence="1">Hydrolase of the HAD superfamily</fullName>
    </submittedName>
</protein>
<reference evidence="1 2" key="1">
    <citation type="submission" date="2024-06" db="EMBL/GenBank/DDBJ databases">
        <title>Genomic Encyclopedia of Type Strains, Phase IV (KMG-IV): sequencing the most valuable type-strain genomes for metagenomic binning, comparative biology and taxonomic classification.</title>
        <authorList>
            <person name="Goeker M."/>
        </authorList>
    </citation>
    <scope>NUCLEOTIDE SEQUENCE [LARGE SCALE GENOMIC DNA]</scope>
    <source>
        <strain evidence="1 2">DSM 15349</strain>
    </source>
</reference>
<accession>A0ABV2JKX4</accession>
<dbReference type="Gene3D" id="1.10.150.240">
    <property type="entry name" value="Putative phosphatase, domain 2"/>
    <property type="match status" value="1"/>
</dbReference>
<dbReference type="NCBIfam" id="TIGR01549">
    <property type="entry name" value="HAD-SF-IA-v1"/>
    <property type="match status" value="1"/>
</dbReference>
<gene>
    <name evidence="1" type="ORF">ABID27_001176</name>
</gene>
<sequence length="228" mass="25568">MSYKYLLVDLDHTLLDFDAAEEIALTQLLEEAGVEDVQAYKDYYIPMNQGLWADLTQKNISKSELINTRFARLFAHFGQVVDGSYFAERYQHFLSQQGQTFTGAKVLLDNLKARGYRLFAATNGVTFIQKGRLLASEIGSDFEKVFISDEMGAQKPDKKFYDLIGEAVPGFEKEDALMIGDSLLADIQGGNNAGIDTVWFNPHHAENTSQARPSYVVADYDELMALLP</sequence>
<dbReference type="InterPro" id="IPR006439">
    <property type="entry name" value="HAD-SF_hydro_IA"/>
</dbReference>
<proteinExistence type="predicted"/>
<dbReference type="InterPro" id="IPR036412">
    <property type="entry name" value="HAD-like_sf"/>
</dbReference>
<evidence type="ECO:0000313" key="2">
    <source>
        <dbReference type="Proteomes" id="UP001549055"/>
    </source>
</evidence>
<dbReference type="Pfam" id="PF13419">
    <property type="entry name" value="HAD_2"/>
    <property type="match status" value="1"/>
</dbReference>
<keyword evidence="1" id="KW-0378">Hydrolase</keyword>
<dbReference type="Gene3D" id="3.40.50.1000">
    <property type="entry name" value="HAD superfamily/HAD-like"/>
    <property type="match status" value="1"/>
</dbReference>
<keyword evidence="2" id="KW-1185">Reference proteome</keyword>
<dbReference type="InterPro" id="IPR023214">
    <property type="entry name" value="HAD_sf"/>
</dbReference>
<dbReference type="InterPro" id="IPR011951">
    <property type="entry name" value="HAD-SF_hydro_IA_YjjG/PynA"/>
</dbReference>
<dbReference type="SFLD" id="SFLDG01129">
    <property type="entry name" value="C1.5:_HAD__Beta-PGM__Phosphata"/>
    <property type="match status" value="1"/>
</dbReference>
<dbReference type="PANTHER" id="PTHR47478:SF1">
    <property type="entry name" value="PYRIMIDINE 5'-NUCLEOTIDASE YJJG"/>
    <property type="match status" value="1"/>
</dbReference>
<dbReference type="InterPro" id="IPR052550">
    <property type="entry name" value="Pyrimidine_5'-ntase_YjjG"/>
</dbReference>
<dbReference type="InterPro" id="IPR023198">
    <property type="entry name" value="PGP-like_dom2"/>
</dbReference>
<comment type="caution">
    <text evidence="1">The sequence shown here is derived from an EMBL/GenBank/DDBJ whole genome shotgun (WGS) entry which is preliminary data.</text>
</comment>
<dbReference type="SFLD" id="SFLDS00003">
    <property type="entry name" value="Haloacid_Dehalogenase"/>
    <property type="match status" value="1"/>
</dbReference>
<dbReference type="PANTHER" id="PTHR47478">
    <property type="match status" value="1"/>
</dbReference>
<dbReference type="GO" id="GO:0016787">
    <property type="term" value="F:hydrolase activity"/>
    <property type="evidence" value="ECO:0007669"/>
    <property type="project" value="UniProtKB-KW"/>
</dbReference>
<evidence type="ECO:0000313" key="1">
    <source>
        <dbReference type="EMBL" id="MET3644552.1"/>
    </source>
</evidence>
<name>A0ABV2JKX4_9STRE</name>
<dbReference type="InterPro" id="IPR041492">
    <property type="entry name" value="HAD_2"/>
</dbReference>
<dbReference type="EMBL" id="JBEPMK010000003">
    <property type="protein sequence ID" value="MET3644552.1"/>
    <property type="molecule type" value="Genomic_DNA"/>
</dbReference>
<dbReference type="Proteomes" id="UP001549055">
    <property type="component" value="Unassembled WGS sequence"/>
</dbReference>
<organism evidence="1 2">
    <name type="scientific">Streptococcus gallinaceus</name>
    <dbReference type="NCBI Taxonomy" id="165758"/>
    <lineage>
        <taxon>Bacteria</taxon>
        <taxon>Bacillati</taxon>
        <taxon>Bacillota</taxon>
        <taxon>Bacilli</taxon>
        <taxon>Lactobacillales</taxon>
        <taxon>Streptococcaceae</taxon>
        <taxon>Streptococcus</taxon>
    </lineage>
</organism>
<dbReference type="SUPFAM" id="SSF56784">
    <property type="entry name" value="HAD-like"/>
    <property type="match status" value="1"/>
</dbReference>